<protein>
    <submittedName>
        <fullName evidence="1">Uncharacterized protein</fullName>
    </submittedName>
</protein>
<evidence type="ECO:0000313" key="2">
    <source>
        <dbReference type="Proteomes" id="UP000182894"/>
    </source>
</evidence>
<gene>
    <name evidence="1" type="ORF">SAMN05216605_10238</name>
</gene>
<keyword evidence="2" id="KW-1185">Reference proteome</keyword>
<dbReference type="STRING" id="89065.SAMN05216605_10238"/>
<name>A0A1G7U5Q1_9PSED</name>
<dbReference type="EMBL" id="FNCO01000002">
    <property type="protein sequence ID" value="SDG42080.1"/>
    <property type="molecule type" value="Genomic_DNA"/>
</dbReference>
<accession>A0A1G7U5Q1</accession>
<dbReference type="Proteomes" id="UP000182894">
    <property type="component" value="Unassembled WGS sequence"/>
</dbReference>
<sequence length="70" mass="7686">MAVAGNQRASVYWIATRIGILGRSAAIQKLTREMLLHLCNVVRALVAKGVDPGVYRQPERNARRLAAENA</sequence>
<dbReference type="AlphaFoldDB" id="A0A1G7U5Q1"/>
<reference evidence="2" key="1">
    <citation type="submission" date="2016-10" db="EMBL/GenBank/DDBJ databases">
        <authorList>
            <person name="Varghese N."/>
            <person name="Submissions S."/>
        </authorList>
    </citation>
    <scope>NUCLEOTIDE SEQUENCE [LARGE SCALE GENOMIC DNA]</scope>
    <source>
        <strain evidence="2">ATCC 700689</strain>
    </source>
</reference>
<proteinExistence type="predicted"/>
<organism evidence="1 2">
    <name type="scientific">Pseudomonas abietaniphila</name>
    <dbReference type="NCBI Taxonomy" id="89065"/>
    <lineage>
        <taxon>Bacteria</taxon>
        <taxon>Pseudomonadati</taxon>
        <taxon>Pseudomonadota</taxon>
        <taxon>Gammaproteobacteria</taxon>
        <taxon>Pseudomonadales</taxon>
        <taxon>Pseudomonadaceae</taxon>
        <taxon>Pseudomonas</taxon>
    </lineage>
</organism>
<evidence type="ECO:0000313" key="1">
    <source>
        <dbReference type="EMBL" id="SDG42080.1"/>
    </source>
</evidence>